<proteinExistence type="predicted"/>
<dbReference type="HOGENOM" id="CLU_2907732_0_0_1"/>
<accession>A0A0D9Y340</accession>
<feature type="compositionally biased region" description="Polar residues" evidence="1">
    <location>
        <begin position="29"/>
        <end position="49"/>
    </location>
</feature>
<dbReference type="Gramene" id="OGLUM01G03010.1">
    <property type="protein sequence ID" value="OGLUM01G03010.1"/>
    <property type="gene ID" value="OGLUM01G03010"/>
</dbReference>
<keyword evidence="3" id="KW-1185">Reference proteome</keyword>
<reference evidence="2" key="3">
    <citation type="submission" date="2018-05" db="EMBL/GenBank/DDBJ databases">
        <title>OgluRS3 (Oryza glumaepatula Reference Sequence Version 3).</title>
        <authorList>
            <person name="Zhang J."/>
            <person name="Kudrna D."/>
            <person name="Lee S."/>
            <person name="Talag J."/>
            <person name="Welchert J."/>
            <person name="Wing R.A."/>
        </authorList>
    </citation>
    <scope>NUCLEOTIDE SEQUENCE [LARGE SCALE GENOMIC DNA]</scope>
</reference>
<reference evidence="2" key="2">
    <citation type="submission" date="2015-04" db="UniProtKB">
        <authorList>
            <consortium name="EnsemblPlants"/>
        </authorList>
    </citation>
    <scope>IDENTIFICATION</scope>
</reference>
<evidence type="ECO:0000256" key="1">
    <source>
        <dbReference type="SAM" id="MobiDB-lite"/>
    </source>
</evidence>
<name>A0A0D9Y340_9ORYZ</name>
<feature type="region of interest" description="Disordered" evidence="1">
    <location>
        <begin position="20"/>
        <end position="62"/>
    </location>
</feature>
<sequence length="62" mass="7020">MEKSCQHLSVENVKELARGSPFPCRRMEGNTSRNGGDSATRESLSTKIAQQRKFTKPFEMKC</sequence>
<dbReference type="EnsemblPlants" id="OGLUM01G03010.1">
    <property type="protein sequence ID" value="OGLUM01G03010.1"/>
    <property type="gene ID" value="OGLUM01G03010"/>
</dbReference>
<organism evidence="2">
    <name type="scientific">Oryza glumipatula</name>
    <dbReference type="NCBI Taxonomy" id="40148"/>
    <lineage>
        <taxon>Eukaryota</taxon>
        <taxon>Viridiplantae</taxon>
        <taxon>Streptophyta</taxon>
        <taxon>Embryophyta</taxon>
        <taxon>Tracheophyta</taxon>
        <taxon>Spermatophyta</taxon>
        <taxon>Magnoliopsida</taxon>
        <taxon>Liliopsida</taxon>
        <taxon>Poales</taxon>
        <taxon>Poaceae</taxon>
        <taxon>BOP clade</taxon>
        <taxon>Oryzoideae</taxon>
        <taxon>Oryzeae</taxon>
        <taxon>Oryzinae</taxon>
        <taxon>Oryza</taxon>
    </lineage>
</organism>
<dbReference type="AlphaFoldDB" id="A0A0D9Y340"/>
<reference evidence="2" key="1">
    <citation type="submission" date="2013-08" db="EMBL/GenBank/DDBJ databases">
        <title>Oryza genome evolution.</title>
        <authorList>
            <person name="Wing R.A."/>
            <person name="Panaud O."/>
            <person name="Oliveira A.C."/>
        </authorList>
    </citation>
    <scope>NUCLEOTIDE SEQUENCE</scope>
</reference>
<evidence type="ECO:0000313" key="2">
    <source>
        <dbReference type="EnsemblPlants" id="OGLUM01G03010.1"/>
    </source>
</evidence>
<dbReference type="Proteomes" id="UP000026961">
    <property type="component" value="Chromosome 1"/>
</dbReference>
<evidence type="ECO:0000313" key="3">
    <source>
        <dbReference type="Proteomes" id="UP000026961"/>
    </source>
</evidence>
<protein>
    <submittedName>
        <fullName evidence="2">Uncharacterized protein</fullName>
    </submittedName>
</protein>